<gene>
    <name evidence="2" type="ORF">ACFQDH_20425</name>
</gene>
<comment type="caution">
    <text evidence="2">The sequence shown here is derived from an EMBL/GenBank/DDBJ whole genome shotgun (WGS) entry which is preliminary data.</text>
</comment>
<feature type="compositionally biased region" description="Polar residues" evidence="1">
    <location>
        <begin position="385"/>
        <end position="399"/>
    </location>
</feature>
<evidence type="ECO:0000313" key="2">
    <source>
        <dbReference type="EMBL" id="MFC6707542.1"/>
    </source>
</evidence>
<organism evidence="2 3">
    <name type="scientific">Flexivirga alba</name>
    <dbReference type="NCBI Taxonomy" id="702742"/>
    <lineage>
        <taxon>Bacteria</taxon>
        <taxon>Bacillati</taxon>
        <taxon>Actinomycetota</taxon>
        <taxon>Actinomycetes</taxon>
        <taxon>Micrococcales</taxon>
        <taxon>Dermacoccaceae</taxon>
        <taxon>Flexivirga</taxon>
    </lineage>
</organism>
<sequence length="399" mass="42833">MTAIHEEPTASVTVDLDMVRHWIQRVYGDAPGTLVLNHEPAQGRFVGTGGQCFTHDQVAERVEQLDRVGARGIYLRTTTVNRQLDRTERGGAQDSHALPGLWADVDFGDVGHKPGPNAPPLPPDAAAAWKLVTESGLPAPTLWIHSGGGLYPWWLLDTPLILDDEHRPMAADLSAKWQQALGRSAERLGWDYGTGVGDLSRVLRVPGTVNRKAGLERPCRIVEDTGPAYTLTELLQALAAVTPQPEPTSPAAPQLSVLPFGSHQGSSAFDQLDEHTTFDDILTGAGWTRHDTRHPAAIDQCWTRPGNPEHDCSAHTLKANPHVLVVHSEAGGLPTGGGQKLTRGRVFAHLHHHGDERAAALDVFAAIGGRDCTSAAAALPLPPRSGNSQLPRCLTGSTR</sequence>
<dbReference type="EMBL" id="JBHSWH010000001">
    <property type="protein sequence ID" value="MFC6707542.1"/>
    <property type="molecule type" value="Genomic_DNA"/>
</dbReference>
<evidence type="ECO:0008006" key="4">
    <source>
        <dbReference type="Google" id="ProtNLM"/>
    </source>
</evidence>
<feature type="region of interest" description="Disordered" evidence="1">
    <location>
        <begin position="380"/>
        <end position="399"/>
    </location>
</feature>
<proteinExistence type="predicted"/>
<evidence type="ECO:0000256" key="1">
    <source>
        <dbReference type="SAM" id="MobiDB-lite"/>
    </source>
</evidence>
<reference evidence="3" key="1">
    <citation type="journal article" date="2019" name="Int. J. Syst. Evol. Microbiol.">
        <title>The Global Catalogue of Microorganisms (GCM) 10K type strain sequencing project: providing services to taxonomists for standard genome sequencing and annotation.</title>
        <authorList>
            <consortium name="The Broad Institute Genomics Platform"/>
            <consortium name="The Broad Institute Genome Sequencing Center for Infectious Disease"/>
            <person name="Wu L."/>
            <person name="Ma J."/>
        </authorList>
    </citation>
    <scope>NUCLEOTIDE SEQUENCE [LARGE SCALE GENOMIC DNA]</scope>
    <source>
        <strain evidence="3">CCUG 58127</strain>
    </source>
</reference>
<evidence type="ECO:0000313" key="3">
    <source>
        <dbReference type="Proteomes" id="UP001596298"/>
    </source>
</evidence>
<accession>A0ABW2AKU1</accession>
<dbReference type="Proteomes" id="UP001596298">
    <property type="component" value="Unassembled WGS sequence"/>
</dbReference>
<name>A0ABW2AKU1_9MICO</name>
<protein>
    <recommendedName>
        <fullName evidence="4">Peptidase M14 carboxypeptidase A domain-containing protein</fullName>
    </recommendedName>
</protein>
<dbReference type="RefSeq" id="WP_382404212.1">
    <property type="nucleotide sequence ID" value="NZ_JBHSWH010000001.1"/>
</dbReference>
<keyword evidence="3" id="KW-1185">Reference proteome</keyword>